<reference evidence="3" key="1">
    <citation type="submission" date="2022-08" db="EMBL/GenBank/DDBJ databases">
        <authorList>
            <consortium name="DOE Joint Genome Institute"/>
            <person name="Min B."/>
            <person name="Sierra-Patev S."/>
            <person name="Naranjo-Ortiz M."/>
            <person name="Looney B."/>
            <person name="Konkel Z."/>
            <person name="Slot J.C."/>
            <person name="Sakamoto Y."/>
            <person name="Steenwyk J.L."/>
            <person name="Rokas A."/>
            <person name="Carro J."/>
            <person name="Camarero S."/>
            <person name="Ferreira P."/>
            <person name="Molpeceres G."/>
            <person name="Ruiz-duenas F.J."/>
            <person name="Serrano A."/>
            <person name="Henrissat B."/>
            <person name="Drula E."/>
            <person name="Hughes K.W."/>
            <person name="Mata J.L."/>
            <person name="Ishikawa N.K."/>
            <person name="Vargas-Isla R."/>
            <person name="Ushijima S."/>
            <person name="Smith C.A."/>
            <person name="Ahrendt S."/>
            <person name="Andreopoulos W."/>
            <person name="He G."/>
            <person name="LaButti K."/>
            <person name="Lipzen A."/>
            <person name="Ng V."/>
            <person name="Riley R."/>
            <person name="Sandor L."/>
            <person name="Barry K."/>
            <person name="Martinez A.T."/>
            <person name="Xiao Y."/>
            <person name="Gibbons J.G."/>
            <person name="Terashima K."/>
            <person name="Hibbett D.S."/>
            <person name="Grigoriev I.V."/>
        </authorList>
    </citation>
    <scope>NUCLEOTIDE SEQUENCE</scope>
    <source>
        <strain evidence="3">ET3784</strain>
    </source>
</reference>
<evidence type="ECO:0000313" key="3">
    <source>
        <dbReference type="EMBL" id="KAJ3733981.1"/>
    </source>
</evidence>
<keyword evidence="1" id="KW-0175">Coiled coil</keyword>
<keyword evidence="4" id="KW-1185">Reference proteome</keyword>
<evidence type="ECO:0000256" key="1">
    <source>
        <dbReference type="SAM" id="Coils"/>
    </source>
</evidence>
<dbReference type="Proteomes" id="UP001176059">
    <property type="component" value="Unassembled WGS sequence"/>
</dbReference>
<evidence type="ECO:0000313" key="4">
    <source>
        <dbReference type="Proteomes" id="UP001176059"/>
    </source>
</evidence>
<evidence type="ECO:0000256" key="2">
    <source>
        <dbReference type="SAM" id="MobiDB-lite"/>
    </source>
</evidence>
<dbReference type="Gene3D" id="1.10.287.1490">
    <property type="match status" value="1"/>
</dbReference>
<feature type="compositionally biased region" description="Polar residues" evidence="2">
    <location>
        <begin position="7"/>
        <end position="35"/>
    </location>
</feature>
<dbReference type="AlphaFoldDB" id="A0AA38N1K2"/>
<sequence>MDLRAGTIQTTVGFSGAAGTSPSDAASNRNMIRSNVDNHHKSDVHERNSSSSIRVPSIGGAQSPVFKESRVQHRIVAQNDGEIKKWQRSLQKKDAEIGQLKQSLQARDGAVMSLTQSLQAKNGEIDNMKQDLHVKHSEIARLHQDLQMVNEGNKKLQDNLRATQAEVRRYTTQIAHNQELLDSRRKELQGTRAFLNTSGTHSGADIVSMVKALNAEIFQAAASITDTIVDSMTGQVSSRNGSTDPSAVTRIREILGEDPTMLLQCNMATDDHITLVQIALQAGLNHLSGYVLGLWTYPGSANQQLEQIFGGIRTEQERVVSHTWRSLTKAWTKKVVYQVPELHGHIAGAVKALVIVAGRWPSESPETETRINNDICGRVSIIISHLQKLDEAMTGFTSMDLALDIPASGANFDARMMEDADGGKSSHSSSSGTILFTSEVGLKDMDTSVHGRKLETSILLRPKVVLREVFSRQRPGIRS</sequence>
<name>A0AA38N1K2_9AGAR</name>
<feature type="compositionally biased region" description="Basic and acidic residues" evidence="2">
    <location>
        <begin position="36"/>
        <end position="48"/>
    </location>
</feature>
<proteinExistence type="predicted"/>
<dbReference type="EMBL" id="JANVFO010000015">
    <property type="protein sequence ID" value="KAJ3733981.1"/>
    <property type="molecule type" value="Genomic_DNA"/>
</dbReference>
<reference evidence="3" key="2">
    <citation type="journal article" date="2023" name="Proc. Natl. Acad. Sci. U.S.A.">
        <title>A global phylogenomic analysis of the shiitake genus Lentinula.</title>
        <authorList>
            <person name="Sierra-Patev S."/>
            <person name="Min B."/>
            <person name="Naranjo-Ortiz M."/>
            <person name="Looney B."/>
            <person name="Konkel Z."/>
            <person name="Slot J.C."/>
            <person name="Sakamoto Y."/>
            <person name="Steenwyk J.L."/>
            <person name="Rokas A."/>
            <person name="Carro J."/>
            <person name="Camarero S."/>
            <person name="Ferreira P."/>
            <person name="Molpeceres G."/>
            <person name="Ruiz-Duenas F.J."/>
            <person name="Serrano A."/>
            <person name="Henrissat B."/>
            <person name="Drula E."/>
            <person name="Hughes K.W."/>
            <person name="Mata J.L."/>
            <person name="Ishikawa N.K."/>
            <person name="Vargas-Isla R."/>
            <person name="Ushijima S."/>
            <person name="Smith C.A."/>
            <person name="Donoghue J."/>
            <person name="Ahrendt S."/>
            <person name="Andreopoulos W."/>
            <person name="He G."/>
            <person name="LaButti K."/>
            <person name="Lipzen A."/>
            <person name="Ng V."/>
            <person name="Riley R."/>
            <person name="Sandor L."/>
            <person name="Barry K."/>
            <person name="Martinez A.T."/>
            <person name="Xiao Y."/>
            <person name="Gibbons J.G."/>
            <person name="Terashima K."/>
            <person name="Grigoriev I.V."/>
            <person name="Hibbett D."/>
        </authorList>
    </citation>
    <scope>NUCLEOTIDE SEQUENCE</scope>
    <source>
        <strain evidence="3">ET3784</strain>
    </source>
</reference>
<comment type="caution">
    <text evidence="3">The sequence shown here is derived from an EMBL/GenBank/DDBJ whole genome shotgun (WGS) entry which is preliminary data.</text>
</comment>
<feature type="region of interest" description="Disordered" evidence="2">
    <location>
        <begin position="1"/>
        <end position="59"/>
    </location>
</feature>
<gene>
    <name evidence="3" type="ORF">DFJ43DRAFT_1065507</name>
</gene>
<feature type="coiled-coil region" evidence="1">
    <location>
        <begin position="83"/>
        <end position="173"/>
    </location>
</feature>
<protein>
    <submittedName>
        <fullName evidence="3">Uncharacterized protein</fullName>
    </submittedName>
</protein>
<organism evidence="3 4">
    <name type="scientific">Lentinula guzmanii</name>
    <dbReference type="NCBI Taxonomy" id="2804957"/>
    <lineage>
        <taxon>Eukaryota</taxon>
        <taxon>Fungi</taxon>
        <taxon>Dikarya</taxon>
        <taxon>Basidiomycota</taxon>
        <taxon>Agaricomycotina</taxon>
        <taxon>Agaricomycetes</taxon>
        <taxon>Agaricomycetidae</taxon>
        <taxon>Agaricales</taxon>
        <taxon>Marasmiineae</taxon>
        <taxon>Omphalotaceae</taxon>
        <taxon>Lentinula</taxon>
    </lineage>
</organism>
<accession>A0AA38N1K2</accession>